<dbReference type="PANTHER" id="PTHR10159">
    <property type="entry name" value="DUAL SPECIFICITY PROTEIN PHOSPHATASE"/>
    <property type="match status" value="1"/>
</dbReference>
<dbReference type="Gene3D" id="3.90.190.10">
    <property type="entry name" value="Protein tyrosine phosphatase superfamily"/>
    <property type="match status" value="1"/>
</dbReference>
<dbReference type="InterPro" id="IPR001763">
    <property type="entry name" value="Rhodanese-like_dom"/>
</dbReference>
<evidence type="ECO:0000256" key="4">
    <source>
        <dbReference type="ARBA" id="ARBA00022912"/>
    </source>
</evidence>
<gene>
    <name evidence="9" type="ORF">D9615_007736</name>
</gene>
<sequence>MSQHMGVPTQILSGAAVSLSTMSAPKRFRPPNINLSLASQKRGPTIELEAESPIDLSDDDDDYDQFEDTLQLSSGESSPSTPPSIPALKLDTSDDESSSDDISRDLEALEQLRRSVKQNLRLRPIRSHGALPKVDLHATPKSPFPPSAMPWRDSDPLSATSPASSTASSYFTPLSETHISTPRSARLPTSDVPSDSSFPRAIEAEDLYERLTSPKRPLLIDTRPPTSHVSFHVRHSVNIAIPSLILKRCRKPGGGFQSLDALRQFITTDGSKQSWDELMSPGASVWDGNVVIYDDEMDLKDKDNMGVTAWALIPVLSPLVTNGSVDYLKGGISEAGHHPDFETLIISGGEFDFGFNVDSPPPQAGGGGLKKGGGLFQLDTQSALRSKVLPEIEPSLTLSTNPPSPLPRSPLPMMPAAMSSSRITNSSSHHDIHIADSTPSPPPSQVSFHRPSPPHRRPSIPTLRRIDTKSAERLNPNAPNLSVRTRPLRSATLAVPPSLNLQAPASPSHLSLVYSNHSPPGSARFTPTSPAHDISNFLTPYYTPPHTPGTPKPFLPPSPSTARPDMDNPPTTEETFPAFTISTILPNFLYLGPELTSSEHVEELQDLGVTRILNIAIECDDDQGLNLKGTFKYHKIPMRDIVEEENIARGVKEACEILDDARLHSAPTYVHCKAGKSRSVTAVMAYLIHANHWTLSRAYHFVLERRKGISPNIGFVSELMTFEEQELGGKSIGVHPSAPAGNSQHDHPGPDDSFGAAMGGGGHMRRGGHVRESLPPTALTGMESISDGAPSGSMSAGGLIERVNGDSGQEMEIKDASGRYRHARRAPVDANTLQPMRRVSKAGLESSSYA</sequence>
<accession>A0A8H5H3G0</accession>
<comment type="similarity">
    <text evidence="1">Belongs to the protein-tyrosine phosphatase family. Non-receptor class dual specificity subfamily.</text>
</comment>
<comment type="caution">
    <text evidence="9">The sequence shown here is derived from an EMBL/GenBank/DDBJ whole genome shotgun (WGS) entry which is preliminary data.</text>
</comment>
<feature type="domain" description="Rhodanese" evidence="8">
    <location>
        <begin position="213"/>
        <end position="266"/>
    </location>
</feature>
<evidence type="ECO:0000256" key="3">
    <source>
        <dbReference type="ARBA" id="ARBA00022801"/>
    </source>
</evidence>
<dbReference type="GO" id="GO:0043409">
    <property type="term" value="P:negative regulation of MAPK cascade"/>
    <property type="evidence" value="ECO:0007669"/>
    <property type="project" value="TreeGrafter"/>
</dbReference>
<evidence type="ECO:0000256" key="1">
    <source>
        <dbReference type="ARBA" id="ARBA00008601"/>
    </source>
</evidence>
<evidence type="ECO:0000259" key="6">
    <source>
        <dbReference type="PROSITE" id="PS50054"/>
    </source>
</evidence>
<feature type="domain" description="Tyrosine-protein phosphatase" evidence="6">
    <location>
        <begin position="580"/>
        <end position="728"/>
    </location>
</feature>
<feature type="region of interest" description="Disordered" evidence="5">
    <location>
        <begin position="394"/>
        <end position="485"/>
    </location>
</feature>
<keyword evidence="3" id="KW-0378">Hydrolase</keyword>
<dbReference type="Pfam" id="PF00782">
    <property type="entry name" value="DSPc"/>
    <property type="match status" value="1"/>
</dbReference>
<feature type="region of interest" description="Disordered" evidence="5">
    <location>
        <begin position="131"/>
        <end position="170"/>
    </location>
</feature>
<keyword evidence="4" id="KW-0904">Protein phosphatase</keyword>
<feature type="region of interest" description="Disordered" evidence="5">
    <location>
        <begin position="23"/>
        <end position="102"/>
    </location>
</feature>
<feature type="region of interest" description="Disordered" evidence="5">
    <location>
        <begin position="536"/>
        <end position="574"/>
    </location>
</feature>
<keyword evidence="10" id="KW-1185">Reference proteome</keyword>
<dbReference type="SUPFAM" id="SSF52799">
    <property type="entry name" value="(Phosphotyrosine protein) phosphatases II"/>
    <property type="match status" value="1"/>
</dbReference>
<dbReference type="PROSITE" id="PS50206">
    <property type="entry name" value="RHODANESE_3"/>
    <property type="match status" value="1"/>
</dbReference>
<feature type="compositionally biased region" description="Low complexity" evidence="5">
    <location>
        <begin position="156"/>
        <end position="169"/>
    </location>
</feature>
<feature type="domain" description="Tyrosine specific protein phosphatases" evidence="7">
    <location>
        <begin position="645"/>
        <end position="709"/>
    </location>
</feature>
<dbReference type="AlphaFoldDB" id="A0A8H5H3G0"/>
<feature type="compositionally biased region" description="Acidic residues" evidence="5">
    <location>
        <begin position="48"/>
        <end position="67"/>
    </location>
</feature>
<dbReference type="InterPro" id="IPR000387">
    <property type="entry name" value="Tyr_Pase_dom"/>
</dbReference>
<evidence type="ECO:0000313" key="9">
    <source>
        <dbReference type="EMBL" id="KAF5376084.1"/>
    </source>
</evidence>
<protein>
    <recommendedName>
        <fullName evidence="2">protein-tyrosine-phosphatase</fullName>
        <ecNumber evidence="2">3.1.3.48</ecNumber>
    </recommendedName>
</protein>
<feature type="region of interest" description="Disordered" evidence="5">
    <location>
        <begin position="733"/>
        <end position="770"/>
    </location>
</feature>
<dbReference type="PANTHER" id="PTHR10159:SF530">
    <property type="entry name" value="DUAL SPECIFICITY PROTEIN PHOSPHATASE DDB_G0271350-RELATED"/>
    <property type="match status" value="1"/>
</dbReference>
<feature type="compositionally biased region" description="Pro residues" evidence="5">
    <location>
        <begin position="402"/>
        <end position="413"/>
    </location>
</feature>
<dbReference type="GO" id="GO:0004725">
    <property type="term" value="F:protein tyrosine phosphatase activity"/>
    <property type="evidence" value="ECO:0007669"/>
    <property type="project" value="UniProtKB-EC"/>
</dbReference>
<reference evidence="9 10" key="1">
    <citation type="journal article" date="2020" name="ISME J.">
        <title>Uncovering the hidden diversity of litter-decomposition mechanisms in mushroom-forming fungi.</title>
        <authorList>
            <person name="Floudas D."/>
            <person name="Bentzer J."/>
            <person name="Ahren D."/>
            <person name="Johansson T."/>
            <person name="Persson P."/>
            <person name="Tunlid A."/>
        </authorList>
    </citation>
    <scope>NUCLEOTIDE SEQUENCE [LARGE SCALE GENOMIC DNA]</scope>
    <source>
        <strain evidence="9 10">CBS 661.87</strain>
    </source>
</reference>
<dbReference type="EC" id="3.1.3.48" evidence="2"/>
<dbReference type="InterPro" id="IPR029021">
    <property type="entry name" value="Prot-tyrosine_phosphatase-like"/>
</dbReference>
<dbReference type="PROSITE" id="PS50056">
    <property type="entry name" value="TYR_PHOSPHATASE_2"/>
    <property type="match status" value="1"/>
</dbReference>
<dbReference type="GO" id="GO:0005737">
    <property type="term" value="C:cytoplasm"/>
    <property type="evidence" value="ECO:0007669"/>
    <property type="project" value="TreeGrafter"/>
</dbReference>
<organism evidence="9 10">
    <name type="scientific">Tricholomella constricta</name>
    <dbReference type="NCBI Taxonomy" id="117010"/>
    <lineage>
        <taxon>Eukaryota</taxon>
        <taxon>Fungi</taxon>
        <taxon>Dikarya</taxon>
        <taxon>Basidiomycota</taxon>
        <taxon>Agaricomycotina</taxon>
        <taxon>Agaricomycetes</taxon>
        <taxon>Agaricomycetidae</taxon>
        <taxon>Agaricales</taxon>
        <taxon>Tricholomatineae</taxon>
        <taxon>Lyophyllaceae</taxon>
        <taxon>Tricholomella</taxon>
    </lineage>
</organism>
<feature type="compositionally biased region" description="Pro residues" evidence="5">
    <location>
        <begin position="542"/>
        <end position="559"/>
    </location>
</feature>
<evidence type="ECO:0000259" key="8">
    <source>
        <dbReference type="PROSITE" id="PS50206"/>
    </source>
</evidence>
<dbReference type="OrthoDB" id="273181at2759"/>
<dbReference type="Gene3D" id="3.40.250.10">
    <property type="entry name" value="Rhodanese-like domain"/>
    <property type="match status" value="1"/>
</dbReference>
<dbReference type="Proteomes" id="UP000565441">
    <property type="component" value="Unassembled WGS sequence"/>
</dbReference>
<dbReference type="InterPro" id="IPR000340">
    <property type="entry name" value="Dual-sp_phosphatase_cat-dom"/>
</dbReference>
<dbReference type="SMART" id="SM00195">
    <property type="entry name" value="DSPc"/>
    <property type="match status" value="1"/>
</dbReference>
<dbReference type="PROSITE" id="PS50054">
    <property type="entry name" value="TYR_PHOSPHATASE_DUAL"/>
    <property type="match status" value="1"/>
</dbReference>
<dbReference type="SUPFAM" id="SSF52821">
    <property type="entry name" value="Rhodanese/Cell cycle control phosphatase"/>
    <property type="match status" value="1"/>
</dbReference>
<feature type="compositionally biased region" description="Low complexity" evidence="5">
    <location>
        <begin position="414"/>
        <end position="427"/>
    </location>
</feature>
<dbReference type="FunFam" id="3.90.190.10:FF:000120">
    <property type="entry name" value="MAP kinase phosphatase, putative"/>
    <property type="match status" value="1"/>
</dbReference>
<evidence type="ECO:0000256" key="5">
    <source>
        <dbReference type="SAM" id="MobiDB-lite"/>
    </source>
</evidence>
<feature type="region of interest" description="Disordered" evidence="5">
    <location>
        <begin position="177"/>
        <end position="196"/>
    </location>
</feature>
<proteinExistence type="inferred from homology"/>
<dbReference type="CDD" id="cd14498">
    <property type="entry name" value="DSP"/>
    <property type="match status" value="1"/>
</dbReference>
<evidence type="ECO:0000259" key="7">
    <source>
        <dbReference type="PROSITE" id="PS50056"/>
    </source>
</evidence>
<dbReference type="InterPro" id="IPR020422">
    <property type="entry name" value="TYR_PHOSPHATASE_DUAL_dom"/>
</dbReference>
<evidence type="ECO:0000256" key="2">
    <source>
        <dbReference type="ARBA" id="ARBA00013064"/>
    </source>
</evidence>
<feature type="region of interest" description="Disordered" evidence="5">
    <location>
        <begin position="815"/>
        <end position="850"/>
    </location>
</feature>
<dbReference type="InterPro" id="IPR036873">
    <property type="entry name" value="Rhodanese-like_dom_sf"/>
</dbReference>
<name>A0A8H5H3G0_9AGAR</name>
<dbReference type="EMBL" id="JAACJP010000030">
    <property type="protein sequence ID" value="KAF5376084.1"/>
    <property type="molecule type" value="Genomic_DNA"/>
</dbReference>
<evidence type="ECO:0000313" key="10">
    <source>
        <dbReference type="Proteomes" id="UP000565441"/>
    </source>
</evidence>